<name>A0A1H5Y226_9ACTN</name>
<feature type="region of interest" description="Disordered" evidence="1">
    <location>
        <begin position="1"/>
        <end position="55"/>
    </location>
</feature>
<evidence type="ECO:0000256" key="2">
    <source>
        <dbReference type="SAM" id="Phobius"/>
    </source>
</evidence>
<gene>
    <name evidence="3" type="ORF">SAMN05216223_103510</name>
</gene>
<feature type="transmembrane region" description="Helical" evidence="2">
    <location>
        <begin position="192"/>
        <end position="214"/>
    </location>
</feature>
<keyword evidence="4" id="KW-1185">Reference proteome</keyword>
<feature type="compositionally biased region" description="Pro residues" evidence="1">
    <location>
        <begin position="19"/>
        <end position="44"/>
    </location>
</feature>
<dbReference type="SUPFAM" id="SSF56574">
    <property type="entry name" value="Serpins"/>
    <property type="match status" value="2"/>
</dbReference>
<dbReference type="EMBL" id="FNVU01000003">
    <property type="protein sequence ID" value="SEG17650.1"/>
    <property type="molecule type" value="Genomic_DNA"/>
</dbReference>
<proteinExistence type="predicted"/>
<keyword evidence="2" id="KW-0472">Membrane</keyword>
<dbReference type="RefSeq" id="WP_107503980.1">
    <property type="nucleotide sequence ID" value="NZ_FNVU01000003.1"/>
</dbReference>
<keyword evidence="2" id="KW-1133">Transmembrane helix</keyword>
<sequence>MAWRHGRDRRGDGRGAPGGPGPAVPPRPAFPPTVGVPPPVPHPAAPRSGGNRPYAPQAVDAATVDAVNALSARWASRFTAPEEGTAFGAVGLWPLLAFLAGAAREGAVRDELADAVGVGADEAPDRGRAVMTALDGQPGLSTALGVWTREQVRLHQQWVARLPPGTLGRLTGDPAADRAALDAWAARRTRGLIPAMPVVSGPAVMMVLASALTVRTRWQRAFTPSPLRAASGPWAGRTDLPGLTRSGPDLDEVRVAEAPGGPLTVYEVRGDNGIDVHLLLGAPDAVPGAVLDAGVRVLAGECATVPGSRLPAGRPGPGLTLGEIDAAEPLDRIRLDTAPFRIGAEHDLLGRPALFGLAAAATADERGHFPGATGFPLVIGQARQAVRAEFGAEGFEAAAVTALAMPPGGAPPASAYRARLLRADLTRPFGFLAVRRADRLVLTAGWVPVPAQV</sequence>
<organism evidence="3 4">
    <name type="scientific">Actinacidiphila yanglinensis</name>
    <dbReference type="NCBI Taxonomy" id="310779"/>
    <lineage>
        <taxon>Bacteria</taxon>
        <taxon>Bacillati</taxon>
        <taxon>Actinomycetota</taxon>
        <taxon>Actinomycetes</taxon>
        <taxon>Kitasatosporales</taxon>
        <taxon>Streptomycetaceae</taxon>
        <taxon>Actinacidiphila</taxon>
    </lineage>
</organism>
<keyword evidence="2" id="KW-0812">Transmembrane</keyword>
<reference evidence="3 4" key="1">
    <citation type="submission" date="2016-10" db="EMBL/GenBank/DDBJ databases">
        <authorList>
            <person name="de Groot N.N."/>
        </authorList>
    </citation>
    <scope>NUCLEOTIDE SEQUENCE [LARGE SCALE GENOMIC DNA]</scope>
    <source>
        <strain evidence="3 4">CGMCC 4.2023</strain>
    </source>
</reference>
<dbReference type="OrthoDB" id="4847668at2"/>
<dbReference type="Proteomes" id="UP000236754">
    <property type="component" value="Unassembled WGS sequence"/>
</dbReference>
<dbReference type="InterPro" id="IPR042178">
    <property type="entry name" value="Serpin_sf_1"/>
</dbReference>
<evidence type="ECO:0000313" key="3">
    <source>
        <dbReference type="EMBL" id="SEG17650.1"/>
    </source>
</evidence>
<dbReference type="InterPro" id="IPR036186">
    <property type="entry name" value="Serpin_sf"/>
</dbReference>
<evidence type="ECO:0000313" key="4">
    <source>
        <dbReference type="Proteomes" id="UP000236754"/>
    </source>
</evidence>
<dbReference type="AlphaFoldDB" id="A0A1H5Y226"/>
<evidence type="ECO:0000256" key="1">
    <source>
        <dbReference type="SAM" id="MobiDB-lite"/>
    </source>
</evidence>
<dbReference type="Gene3D" id="3.30.497.10">
    <property type="entry name" value="Antithrombin, subunit I, domain 2"/>
    <property type="match status" value="1"/>
</dbReference>
<accession>A0A1H5Y226</accession>
<protein>
    <submittedName>
        <fullName evidence="3">Serine protease inhibitor</fullName>
    </submittedName>
</protein>